<evidence type="ECO:0000256" key="5">
    <source>
        <dbReference type="ARBA" id="ARBA00022741"/>
    </source>
</evidence>
<dbReference type="InterPro" id="IPR001851">
    <property type="entry name" value="ABC_transp_permease"/>
</dbReference>
<evidence type="ECO:0000256" key="6">
    <source>
        <dbReference type="ARBA" id="ARBA00022840"/>
    </source>
</evidence>
<reference evidence="11 12" key="1">
    <citation type="submission" date="2020-04" db="EMBL/GenBank/DDBJ databases">
        <title>Enterovirga sp. isolate from soil.</title>
        <authorList>
            <person name="Chea S."/>
            <person name="Kim D.-U."/>
        </authorList>
    </citation>
    <scope>NUCLEOTIDE SEQUENCE [LARGE SCALE GENOMIC DNA]</scope>
    <source>
        <strain evidence="11 12">DB1703</strain>
    </source>
</reference>
<keyword evidence="12" id="KW-1185">Reference proteome</keyword>
<feature type="transmembrane region" description="Helical" evidence="9">
    <location>
        <begin position="45"/>
        <end position="73"/>
    </location>
</feature>
<keyword evidence="8 9" id="KW-0472">Membrane</keyword>
<feature type="domain" description="ABC transporter" evidence="10">
    <location>
        <begin position="339"/>
        <end position="584"/>
    </location>
</feature>
<evidence type="ECO:0000256" key="8">
    <source>
        <dbReference type="ARBA" id="ARBA00023136"/>
    </source>
</evidence>
<dbReference type="InterPro" id="IPR032823">
    <property type="entry name" value="BCA_ABC_TP_C"/>
</dbReference>
<dbReference type="AlphaFoldDB" id="A0A849ICM6"/>
<comment type="subcellular location">
    <subcellularLocation>
        <location evidence="1">Cell membrane</location>
        <topology evidence="1">Multi-pass membrane protein</topology>
    </subcellularLocation>
</comment>
<dbReference type="GO" id="GO:0015658">
    <property type="term" value="F:branched-chain amino acid transmembrane transporter activity"/>
    <property type="evidence" value="ECO:0007669"/>
    <property type="project" value="InterPro"/>
</dbReference>
<keyword evidence="3" id="KW-1003">Cell membrane</keyword>
<dbReference type="CDD" id="cd06581">
    <property type="entry name" value="TM_PBP1_LivM_like"/>
    <property type="match status" value="1"/>
</dbReference>
<dbReference type="InterPro" id="IPR051120">
    <property type="entry name" value="ABC_AA/LPS_Transport"/>
</dbReference>
<keyword evidence="2" id="KW-0813">Transport</keyword>
<protein>
    <submittedName>
        <fullName evidence="11">Branched-chain amino acid ABC transporter ATP-binding protein/permease</fullName>
    </submittedName>
</protein>
<dbReference type="EMBL" id="JABEPP010000007">
    <property type="protein sequence ID" value="NNM75158.1"/>
    <property type="molecule type" value="Genomic_DNA"/>
</dbReference>
<sequence>MSARRLFLAGLVLALALAPLVLPPQFVTALTYIGLNGLVCIGLVLLTGVAGMTSFGQAAFCGVAAYATALLTVGQGWSPLASLPVSVAATALVALALGALTVRLAGHYLVLGTLAWGMAVFFLFGNLPGLGGFNGITGLPAIAIGGVAFTDPRLVHVLVWAAVALAMAMASNLLDSRVGRAMRSLPAEIMAESLGVPTARLRVAVFCIAAILAAVAGWLQAHYVRVVNPSPFGVNASVDYLFMVVIGGTGQLGGALLGSAVFEAIRTALRDVLPHLFGRSGSYEMAAFGILVVLLLNTTGGGMMPYLSRILPKPAPVRAPGSAGPLPRRERAQPGQALLEVRGAVKRFGGLVAVNEVSFEIRTGEILGLIGPNGAGKSTLFDLLTGVQPATAGEIRLEGRRIDGASPRAIAGAGVARTFQHVLLRPEMSVLENAALGAHGRGEAGILRSALRLDRAEEARILFEAQRQLDRVGLGEFAAQAAGHLALGQQRILEIARALASDPKLLLLDEPAAGLRHHEKARLSALLRELRDEGVTILLVEHDMDFVMNLVDRLVVVDFGTKIAEGTPASVRGDPRVIEAYLGGAEA</sequence>
<dbReference type="GO" id="GO:0016887">
    <property type="term" value="F:ATP hydrolysis activity"/>
    <property type="evidence" value="ECO:0007669"/>
    <property type="project" value="InterPro"/>
</dbReference>
<evidence type="ECO:0000256" key="1">
    <source>
        <dbReference type="ARBA" id="ARBA00004651"/>
    </source>
</evidence>
<dbReference type="InterPro" id="IPR043428">
    <property type="entry name" value="LivM-like"/>
</dbReference>
<dbReference type="Pfam" id="PF02653">
    <property type="entry name" value="BPD_transp_2"/>
    <property type="match status" value="1"/>
</dbReference>
<dbReference type="PANTHER" id="PTHR45772:SF2">
    <property type="entry name" value="ABC TRANSPORTER ATP-BINDING PROTEIN"/>
    <property type="match status" value="1"/>
</dbReference>
<gene>
    <name evidence="11" type="ORF">HJG44_22620</name>
</gene>
<keyword evidence="4 9" id="KW-0812">Transmembrane</keyword>
<evidence type="ECO:0000256" key="2">
    <source>
        <dbReference type="ARBA" id="ARBA00022448"/>
    </source>
</evidence>
<comment type="caution">
    <text evidence="11">The sequence shown here is derived from an EMBL/GenBank/DDBJ whole genome shotgun (WGS) entry which is preliminary data.</text>
</comment>
<evidence type="ECO:0000256" key="9">
    <source>
        <dbReference type="SAM" id="Phobius"/>
    </source>
</evidence>
<dbReference type="FunFam" id="3.40.50.300:FF:000421">
    <property type="entry name" value="Branched-chain amino acid ABC transporter ATP-binding protein"/>
    <property type="match status" value="1"/>
</dbReference>
<accession>A0A849ICM6</accession>
<dbReference type="RefSeq" id="WP_171220651.1">
    <property type="nucleotide sequence ID" value="NZ_JABEPP010000007.1"/>
</dbReference>
<evidence type="ECO:0000256" key="7">
    <source>
        <dbReference type="ARBA" id="ARBA00022989"/>
    </source>
</evidence>
<dbReference type="CDD" id="cd03219">
    <property type="entry name" value="ABC_Mj1267_LivG_branched"/>
    <property type="match status" value="1"/>
</dbReference>
<dbReference type="PANTHER" id="PTHR45772">
    <property type="entry name" value="CONSERVED COMPONENT OF ABC TRANSPORTER FOR NATURAL AMINO ACIDS-RELATED"/>
    <property type="match status" value="1"/>
</dbReference>
<proteinExistence type="predicted"/>
<dbReference type="InterPro" id="IPR027417">
    <property type="entry name" value="P-loop_NTPase"/>
</dbReference>
<keyword evidence="7 9" id="KW-1133">Transmembrane helix</keyword>
<dbReference type="GO" id="GO:0005886">
    <property type="term" value="C:plasma membrane"/>
    <property type="evidence" value="ECO:0007669"/>
    <property type="project" value="UniProtKB-SubCell"/>
</dbReference>
<feature type="transmembrane region" description="Helical" evidence="9">
    <location>
        <begin position="131"/>
        <end position="149"/>
    </location>
</feature>
<dbReference type="Pfam" id="PF00005">
    <property type="entry name" value="ABC_tran"/>
    <property type="match status" value="1"/>
</dbReference>
<dbReference type="Gene3D" id="3.40.50.300">
    <property type="entry name" value="P-loop containing nucleotide triphosphate hydrolases"/>
    <property type="match status" value="1"/>
</dbReference>
<feature type="transmembrane region" description="Helical" evidence="9">
    <location>
        <begin position="203"/>
        <end position="221"/>
    </location>
</feature>
<dbReference type="SMART" id="SM00382">
    <property type="entry name" value="AAA"/>
    <property type="match status" value="1"/>
</dbReference>
<dbReference type="SUPFAM" id="SSF52540">
    <property type="entry name" value="P-loop containing nucleoside triphosphate hydrolases"/>
    <property type="match status" value="1"/>
</dbReference>
<evidence type="ECO:0000256" key="4">
    <source>
        <dbReference type="ARBA" id="ARBA00022692"/>
    </source>
</evidence>
<dbReference type="InterPro" id="IPR003593">
    <property type="entry name" value="AAA+_ATPase"/>
</dbReference>
<evidence type="ECO:0000256" key="3">
    <source>
        <dbReference type="ARBA" id="ARBA00022475"/>
    </source>
</evidence>
<evidence type="ECO:0000259" key="10">
    <source>
        <dbReference type="PROSITE" id="PS50893"/>
    </source>
</evidence>
<keyword evidence="5" id="KW-0547">Nucleotide-binding</keyword>
<dbReference type="Proteomes" id="UP000564885">
    <property type="component" value="Unassembled WGS sequence"/>
</dbReference>
<name>A0A849ICM6_9HYPH</name>
<keyword evidence="6 11" id="KW-0067">ATP-binding</keyword>
<dbReference type="InterPro" id="IPR003439">
    <property type="entry name" value="ABC_transporter-like_ATP-bd"/>
</dbReference>
<evidence type="ECO:0000313" key="12">
    <source>
        <dbReference type="Proteomes" id="UP000564885"/>
    </source>
</evidence>
<feature type="transmembrane region" description="Helical" evidence="9">
    <location>
        <begin position="155"/>
        <end position="174"/>
    </location>
</feature>
<feature type="transmembrane region" description="Helical" evidence="9">
    <location>
        <begin position="241"/>
        <end position="265"/>
    </location>
</feature>
<dbReference type="GO" id="GO:0005524">
    <property type="term" value="F:ATP binding"/>
    <property type="evidence" value="ECO:0007669"/>
    <property type="project" value="UniProtKB-KW"/>
</dbReference>
<evidence type="ECO:0000313" key="11">
    <source>
        <dbReference type="EMBL" id="NNM75158.1"/>
    </source>
</evidence>
<dbReference type="PROSITE" id="PS50893">
    <property type="entry name" value="ABC_TRANSPORTER_2"/>
    <property type="match status" value="1"/>
</dbReference>
<feature type="transmembrane region" description="Helical" evidence="9">
    <location>
        <begin position="286"/>
        <end position="307"/>
    </location>
</feature>
<organism evidence="11 12">
    <name type="scientific">Enterovirga aerilata</name>
    <dbReference type="NCBI Taxonomy" id="2730920"/>
    <lineage>
        <taxon>Bacteria</taxon>
        <taxon>Pseudomonadati</taxon>
        <taxon>Pseudomonadota</taxon>
        <taxon>Alphaproteobacteria</taxon>
        <taxon>Hyphomicrobiales</taxon>
        <taxon>Methylobacteriaceae</taxon>
        <taxon>Enterovirga</taxon>
    </lineage>
</organism>
<dbReference type="Pfam" id="PF12399">
    <property type="entry name" value="BCA_ABC_TP_C"/>
    <property type="match status" value="1"/>
</dbReference>
<feature type="transmembrane region" description="Helical" evidence="9">
    <location>
        <begin position="80"/>
        <end position="100"/>
    </location>
</feature>